<dbReference type="VEuPathDB" id="TriTrypDB:BSAL_90140"/>
<dbReference type="EMBL" id="CYKH01001173">
    <property type="protein sequence ID" value="CUG85562.1"/>
    <property type="molecule type" value="Genomic_DNA"/>
</dbReference>
<name>A0A0S4J6J1_BODSA</name>
<keyword evidence="2" id="KW-1185">Reference proteome</keyword>
<gene>
    <name evidence="1" type="ORF">BSAL_90140</name>
</gene>
<evidence type="ECO:0000313" key="1">
    <source>
        <dbReference type="EMBL" id="CUG85562.1"/>
    </source>
</evidence>
<reference evidence="2" key="1">
    <citation type="submission" date="2015-09" db="EMBL/GenBank/DDBJ databases">
        <authorList>
            <consortium name="Pathogen Informatics"/>
        </authorList>
    </citation>
    <scope>NUCLEOTIDE SEQUENCE [LARGE SCALE GENOMIC DNA]</scope>
    <source>
        <strain evidence="2">Lake Konstanz</strain>
    </source>
</reference>
<accession>A0A0S4J6J1</accession>
<dbReference type="Proteomes" id="UP000051952">
    <property type="component" value="Unassembled WGS sequence"/>
</dbReference>
<organism evidence="1 2">
    <name type="scientific">Bodo saltans</name>
    <name type="common">Flagellated protozoan</name>
    <dbReference type="NCBI Taxonomy" id="75058"/>
    <lineage>
        <taxon>Eukaryota</taxon>
        <taxon>Discoba</taxon>
        <taxon>Euglenozoa</taxon>
        <taxon>Kinetoplastea</taxon>
        <taxon>Metakinetoplastina</taxon>
        <taxon>Eubodonida</taxon>
        <taxon>Bodonidae</taxon>
        <taxon>Bodo</taxon>
    </lineage>
</organism>
<sequence length="95" mass="11025">MELARKLPPMRENIVRVNDCKFHHNNFEARAYIMEWWTYGRDSVASAPCNDREHGERAHYCIPPSFAFCFPLLFPVCELLLGQVKSNGLLPLLMT</sequence>
<protein>
    <submittedName>
        <fullName evidence="1">Uncharacterized protein</fullName>
    </submittedName>
</protein>
<dbReference type="AlphaFoldDB" id="A0A0S4J6J1"/>
<evidence type="ECO:0000313" key="2">
    <source>
        <dbReference type="Proteomes" id="UP000051952"/>
    </source>
</evidence>
<proteinExistence type="predicted"/>